<keyword evidence="2" id="KW-1185">Reference proteome</keyword>
<accession>A0ABD2JB12</accession>
<proteinExistence type="predicted"/>
<gene>
    <name evidence="1" type="ORF">niasHT_029554</name>
</gene>
<protein>
    <submittedName>
        <fullName evidence="1">Uncharacterized protein</fullName>
    </submittedName>
</protein>
<reference evidence="1 2" key="1">
    <citation type="submission" date="2024-10" db="EMBL/GenBank/DDBJ databases">
        <authorList>
            <person name="Kim D."/>
        </authorList>
    </citation>
    <scope>NUCLEOTIDE SEQUENCE [LARGE SCALE GENOMIC DNA]</scope>
    <source>
        <strain evidence="1">BH-2024</strain>
    </source>
</reference>
<dbReference type="Proteomes" id="UP001620626">
    <property type="component" value="Unassembled WGS sequence"/>
</dbReference>
<comment type="caution">
    <text evidence="1">The sequence shown here is derived from an EMBL/GenBank/DDBJ whole genome shotgun (WGS) entry which is preliminary data.</text>
</comment>
<evidence type="ECO:0000313" key="2">
    <source>
        <dbReference type="Proteomes" id="UP001620626"/>
    </source>
</evidence>
<dbReference type="AlphaFoldDB" id="A0ABD2JB12"/>
<organism evidence="1 2">
    <name type="scientific">Heterodera trifolii</name>
    <dbReference type="NCBI Taxonomy" id="157864"/>
    <lineage>
        <taxon>Eukaryota</taxon>
        <taxon>Metazoa</taxon>
        <taxon>Ecdysozoa</taxon>
        <taxon>Nematoda</taxon>
        <taxon>Chromadorea</taxon>
        <taxon>Rhabditida</taxon>
        <taxon>Tylenchina</taxon>
        <taxon>Tylenchomorpha</taxon>
        <taxon>Tylenchoidea</taxon>
        <taxon>Heteroderidae</taxon>
        <taxon>Heteroderinae</taxon>
        <taxon>Heterodera</taxon>
    </lineage>
</organism>
<sequence>MDKSSNLHIHFQDDLLKMLTRKNCQSVNSVGRPECRRHLCRAVSKYVTHFACAEQLYSAKGHILKMLIVGRRNCQKRRTSETLCVVFRCHYAGDFGDDLALLILKRRNVFWVVRMPSPLRVTPQNAHLSVEESAKSVELLKRFPLYSVAIAWVTLARAKVFWAIRMPSPFVSLGVFKMSCTLFVLFQLNSDELDHIRFNNTEGDEFEL</sequence>
<name>A0ABD2JB12_9BILA</name>
<evidence type="ECO:0000313" key="1">
    <source>
        <dbReference type="EMBL" id="KAL3087790.1"/>
    </source>
</evidence>
<dbReference type="EMBL" id="JBICBT010001015">
    <property type="protein sequence ID" value="KAL3087790.1"/>
    <property type="molecule type" value="Genomic_DNA"/>
</dbReference>